<dbReference type="Proteomes" id="UP000674318">
    <property type="component" value="Chromosome 35"/>
</dbReference>
<reference evidence="1 2" key="1">
    <citation type="submission" date="2021-02" db="EMBL/GenBank/DDBJ databases">
        <title>Porcisia hertigi Genome sequencing and assembly.</title>
        <authorList>
            <person name="Almutairi H."/>
            <person name="Gatherer D."/>
        </authorList>
    </citation>
    <scope>NUCLEOTIDE SEQUENCE [LARGE SCALE GENOMIC DNA]</scope>
    <source>
        <strain evidence="1 2">C119</strain>
    </source>
</reference>
<dbReference type="GeneID" id="94287195"/>
<evidence type="ECO:0000313" key="2">
    <source>
        <dbReference type="Proteomes" id="UP000674318"/>
    </source>
</evidence>
<accession>A0A836I8N0</accession>
<keyword evidence="2" id="KW-1185">Reference proteome</keyword>
<name>A0A836I8N0_9TRYP</name>
<sequence>MPRLSFWALGVLGGFGVAYGGYYHAYIPQRTAQLTADERLERRKKPLQDAIHAYSRLQAAVEQQVAITPSSSLSLVGKQQDTSAWRTNAEKIIFFCDVQRLRALLLGLSTHVITEKDLCGRLQQLSAWEARHCTELNFRSAPLSCLQTVRCAACFVLYLLCFRMLSRVLGMWSGSSRWQVWLQHSAAARITEALEIQVHLTAENTKLDNGGCQAACGAPRRYITLNTTHWIEEVGFWACPNNPLLHSQPGGAPAAVHRQDAENYHVELLRGRPTMASSPSAEPWCHLLWCGPSGSATAYTTTYAEHWRRLEALLQERLSKGGENREAGSLMRATEVSLGYPVLSNTRELECDGGHAIHYIPVGISGLPHLLYVDAAHAKADVRPHETREETYARVQRAQFVHTRTVAAVKRASADSTTATAPQSLSRLQEWRIYRSFPCWHRVWWGSIYGGGSRRSSTSLHYHLGNASTATEYASAAMAASKAAETFAAAL</sequence>
<organism evidence="1 2">
    <name type="scientific">Porcisia hertigi</name>
    <dbReference type="NCBI Taxonomy" id="2761500"/>
    <lineage>
        <taxon>Eukaryota</taxon>
        <taxon>Discoba</taxon>
        <taxon>Euglenozoa</taxon>
        <taxon>Kinetoplastea</taxon>
        <taxon>Metakinetoplastina</taxon>
        <taxon>Trypanosomatida</taxon>
        <taxon>Trypanosomatidae</taxon>
        <taxon>Leishmaniinae</taxon>
        <taxon>Porcisia</taxon>
    </lineage>
</organism>
<dbReference type="AlphaFoldDB" id="A0A836I8N0"/>
<evidence type="ECO:0000313" key="1">
    <source>
        <dbReference type="EMBL" id="KAG5492491.1"/>
    </source>
</evidence>
<dbReference type="EMBL" id="JAFJZO010000035">
    <property type="protein sequence ID" value="KAG5492491.1"/>
    <property type="molecule type" value="Genomic_DNA"/>
</dbReference>
<comment type="caution">
    <text evidence="1">The sequence shown here is derived from an EMBL/GenBank/DDBJ whole genome shotgun (WGS) entry which is preliminary data.</text>
</comment>
<dbReference type="RefSeq" id="XP_067753275.1">
    <property type="nucleotide sequence ID" value="XM_067897118.1"/>
</dbReference>
<protein>
    <submittedName>
        <fullName evidence="1">Uncharacterized protein</fullName>
    </submittedName>
</protein>
<proteinExistence type="predicted"/>
<dbReference type="KEGG" id="phet:94287195"/>
<dbReference type="OrthoDB" id="272771at2759"/>
<gene>
    <name evidence="1" type="ORF">JKF63_01069</name>
</gene>